<dbReference type="STRING" id="1004156.AYP45_03890"/>
<dbReference type="InterPro" id="IPR013783">
    <property type="entry name" value="Ig-like_fold"/>
</dbReference>
<gene>
    <name evidence="3" type="ORF">AYP45_03890</name>
</gene>
<evidence type="ECO:0000313" key="4">
    <source>
        <dbReference type="Proteomes" id="UP000189681"/>
    </source>
</evidence>
<name>A0A1V4AW14_9BACT</name>
<evidence type="ECO:0000256" key="1">
    <source>
        <dbReference type="SAM" id="Phobius"/>
    </source>
</evidence>
<keyword evidence="1" id="KW-1133">Transmembrane helix</keyword>
<dbReference type="SUPFAM" id="SSF49265">
    <property type="entry name" value="Fibronectin type III"/>
    <property type="match status" value="1"/>
</dbReference>
<dbReference type="InterPro" id="IPR036116">
    <property type="entry name" value="FN3_sf"/>
</dbReference>
<evidence type="ECO:0000313" key="3">
    <source>
        <dbReference type="EMBL" id="OOP57306.1"/>
    </source>
</evidence>
<organism evidence="3 4">
    <name type="scientific">Candidatus Brocadia carolinensis</name>
    <dbReference type="NCBI Taxonomy" id="1004156"/>
    <lineage>
        <taxon>Bacteria</taxon>
        <taxon>Pseudomonadati</taxon>
        <taxon>Planctomycetota</taxon>
        <taxon>Candidatus Brocadiia</taxon>
        <taxon>Candidatus Brocadiales</taxon>
        <taxon>Candidatus Brocadiaceae</taxon>
        <taxon>Candidatus Brocadia</taxon>
    </lineage>
</organism>
<keyword evidence="1" id="KW-0812">Transmembrane</keyword>
<evidence type="ECO:0000259" key="2">
    <source>
        <dbReference type="PROSITE" id="PS50853"/>
    </source>
</evidence>
<dbReference type="Gene3D" id="2.60.40.10">
    <property type="entry name" value="Immunoglobulins"/>
    <property type="match status" value="1"/>
</dbReference>
<dbReference type="PROSITE" id="PS50853">
    <property type="entry name" value="FN3"/>
    <property type="match status" value="1"/>
</dbReference>
<reference evidence="3 4" key="1">
    <citation type="journal article" date="2017" name="Water Res.">
        <title>Discovery and metagenomic analysis of an anammox bacterial enrichment related to Candidatus "Brocadia caroliniensis" in a full-scale glycerol-fed nitritation-denitritation separate centrate treatment process.</title>
        <authorList>
            <person name="Park H."/>
            <person name="Brotto A.C."/>
            <person name="van Loosdrecht M.C."/>
            <person name="Chandran K."/>
        </authorList>
    </citation>
    <scope>NUCLEOTIDE SEQUENCE [LARGE SCALE GENOMIC DNA]</scope>
    <source>
        <strain evidence="3">26THWARD</strain>
    </source>
</reference>
<feature type="domain" description="Fibronectin type-III" evidence="2">
    <location>
        <begin position="75"/>
        <end position="175"/>
    </location>
</feature>
<comment type="caution">
    <text evidence="3">The sequence shown here is derived from an EMBL/GenBank/DDBJ whole genome shotgun (WGS) entry which is preliminary data.</text>
</comment>
<proteinExistence type="predicted"/>
<accession>A0A1V4AW14</accession>
<keyword evidence="1" id="KW-0472">Membrane</keyword>
<dbReference type="AlphaFoldDB" id="A0A1V4AW14"/>
<dbReference type="Proteomes" id="UP000189681">
    <property type="component" value="Unassembled WGS sequence"/>
</dbReference>
<dbReference type="EMBL" id="AYTS01000035">
    <property type="protein sequence ID" value="OOP57306.1"/>
    <property type="molecule type" value="Genomic_DNA"/>
</dbReference>
<protein>
    <recommendedName>
        <fullName evidence="2">Fibronectin type-III domain-containing protein</fullName>
    </recommendedName>
</protein>
<sequence>MRNKQRRFIADTLIKFVPRFFRLMVVALPLVLAFYCFTCESSPRRSEDRIYCQATGSLPFLSQPEAYNPQPPANAPIIVTGQASKITNNSAIIQGMVNAHGLSTAVWLQYRIVNGTSRSTVATQTVIGTSDTEISIRIIELLPGATYHYRLVGKNDAGTSYGKELSFTTVDINSSIAAETTPPTGSIRINAGDHCTNSLTVTVNLSATDNTGITGYYLSANATPPSQYSTGWTSIPATTEYLDEVSYTLDNGDGDNAVYVWYKDASGNISDTTSDTIIVDTTPPRITIQIPTSDQTYTTTNETMSIGGNASDDINEVSSIIWTNSRGKDDTKRNMVDWIIPNIDLARGDNVITVKASDRVGNTGIAKITITYITGDNVPWVTTGPAASVTTDLATLSGTVHAMGLTTAWFQYGTSSGHYSNTSSVQDIEDVERDKPIGNRISGLQAGTTYYYRLVARNSAGAASGAEMTFVTQPLKGRIYGKVVLLQKGEAIESVKIRLKGTKTKKKSFPCDIF</sequence>
<dbReference type="InterPro" id="IPR003961">
    <property type="entry name" value="FN3_dom"/>
</dbReference>
<feature type="transmembrane region" description="Helical" evidence="1">
    <location>
        <begin position="20"/>
        <end position="37"/>
    </location>
</feature>